<dbReference type="GO" id="GO:0035556">
    <property type="term" value="P:intracellular signal transduction"/>
    <property type="evidence" value="ECO:0007669"/>
    <property type="project" value="InterPro"/>
</dbReference>
<dbReference type="GO" id="GO:0004016">
    <property type="term" value="F:adenylate cyclase activity"/>
    <property type="evidence" value="ECO:0007669"/>
    <property type="project" value="TreeGrafter"/>
</dbReference>
<dbReference type="GO" id="GO:0000166">
    <property type="term" value="F:nucleotide binding"/>
    <property type="evidence" value="ECO:0007669"/>
    <property type="project" value="UniProtKB-KW"/>
</dbReference>
<dbReference type="SMART" id="SM00044">
    <property type="entry name" value="CYCc"/>
    <property type="match status" value="2"/>
</dbReference>
<evidence type="ECO:0000256" key="7">
    <source>
        <dbReference type="SAM" id="Phobius"/>
    </source>
</evidence>
<evidence type="ECO:0000313" key="9">
    <source>
        <dbReference type="EMBL" id="CAD9530305.1"/>
    </source>
</evidence>
<feature type="transmembrane region" description="Helical" evidence="7">
    <location>
        <begin position="164"/>
        <end position="182"/>
    </location>
</feature>
<dbReference type="SUPFAM" id="SSF55073">
    <property type="entry name" value="Nucleotide cyclase"/>
    <property type="match status" value="2"/>
</dbReference>
<accession>A0A7S2IWT6</accession>
<evidence type="ECO:0000256" key="5">
    <source>
        <dbReference type="ARBA" id="ARBA00023136"/>
    </source>
</evidence>
<dbReference type="PANTHER" id="PTHR11920">
    <property type="entry name" value="GUANYLYL CYCLASE"/>
    <property type="match status" value="1"/>
</dbReference>
<proteinExistence type="predicted"/>
<dbReference type="GO" id="GO:0007168">
    <property type="term" value="P:receptor guanylyl cyclase signaling pathway"/>
    <property type="evidence" value="ECO:0007669"/>
    <property type="project" value="TreeGrafter"/>
</dbReference>
<protein>
    <recommendedName>
        <fullName evidence="8">Guanylate cyclase domain-containing protein</fullName>
    </recommendedName>
</protein>
<dbReference type="CDD" id="cd07302">
    <property type="entry name" value="CHD"/>
    <property type="match status" value="2"/>
</dbReference>
<dbReference type="GO" id="GO:0005886">
    <property type="term" value="C:plasma membrane"/>
    <property type="evidence" value="ECO:0007669"/>
    <property type="project" value="TreeGrafter"/>
</dbReference>
<sequence>MDPICTTETFDPVEVTPAGSHAGETRVTLDVEPPPIGRLSGTLGQSTRTSQKRDAENLMVRSYWCFCSTFADADGKIDYEMEDKFARIKYKHFCGAFMQTSFLMPFGAVGQATWAGSEEQWMRAFILAGVVAPLYVVYGGLTLRYENKFHMFLSASERACAEKILIFLLCVQSLAIFTAEFMRPQVDYGMLVMHIGFVQNFSPLGELAIQLVTAGFGLVPYVLLKVIRLIEPTGLPITSAPLDVEAAKATASTKALEILMPSVIFLYQSIVTMRRYRSMRVDVLGNTMLKMRRKDLRKERQKCEGLLTSMLPKPVIQSLKASTEVEPQLFNDVTVVFIQICDFSSLCCHFLRKPEVIVEVLNVLYLEFDRLSDQLSVYKVETVGDVYMAVVGCPEQVCNHADVAAHFALAVQESMDHLRAQLSCNALEVGDQCHSLQRFIDEGRINVRIGLNSGKLRAGVVGLECPRYKLVGDTVNTASRMESTCAPGKIQVSPSTQEKLSPGMFSLEDRGEISVKGKGSMRTSYLIGYTDRLRSHKREVVIEHGNDIQVAHREDTQVSLEYDFPEMCVSPSGASSTWADALATLRTPEKPRTQTWRAEFTRIGLFDASSPASESQGMMTSFSRRHSLTFTAGADLTPEHRFSLRSCSGMSWQRLSLLFLLVPPSQKQPEWMEALRVDRPNFIEENLKHRIASARNLTLIWLMILAAVYTFADFTLNIGGYDEHVYRVVMLFRAVGTNVIGSVYLLLITNTEMFRRYAQPLTLTMLTSQGMALLVCSFVIYGSDPAVVAMYGSYVLFYKVVTITQRLTLCALAVAGYVFGELLAADFNSVQLPSDAARNIAFLLIFFIFMACGVRLEEHLEHVASFEQKKATHSLEEIDKARDASSQLLESLLPPHVVDLVAEGVSPIAEHYSNVTVMFTDIKGFTALSSQISPKDLVDLLNSMYSAFDEIIVNWSLYKVEIIGDAYFVSAGCPPSPGCEDITPGNWAMRAVEVALALQRALARVTENESLQMRVGLHTGSVVAGVVGKKGPRYHLFGAAVGYAEKMESYGVPGRVHISTATHDHLVMGGHAYDFQECQIELEGDAGRPETHTTWLVDKKSKNKAALKMQKEILLQRRQSGRVSVTCPSAPLMT</sequence>
<feature type="transmembrane region" description="Helical" evidence="7">
    <location>
        <begin position="121"/>
        <end position="143"/>
    </location>
</feature>
<evidence type="ECO:0000256" key="1">
    <source>
        <dbReference type="ARBA" id="ARBA00004370"/>
    </source>
</evidence>
<dbReference type="AlphaFoldDB" id="A0A7S2IWT6"/>
<evidence type="ECO:0000256" key="3">
    <source>
        <dbReference type="ARBA" id="ARBA00022741"/>
    </source>
</evidence>
<feature type="domain" description="Guanylate cyclase" evidence="8">
    <location>
        <begin position="916"/>
        <end position="1048"/>
    </location>
</feature>
<feature type="domain" description="Guanylate cyclase" evidence="8">
    <location>
        <begin position="334"/>
        <end position="482"/>
    </location>
</feature>
<dbReference type="PANTHER" id="PTHR11920:SF335">
    <property type="entry name" value="GUANYLATE CYCLASE"/>
    <property type="match status" value="1"/>
</dbReference>
<dbReference type="Pfam" id="PF00211">
    <property type="entry name" value="Guanylate_cyc"/>
    <property type="match status" value="2"/>
</dbReference>
<reference evidence="9" key="1">
    <citation type="submission" date="2021-01" db="EMBL/GenBank/DDBJ databases">
        <authorList>
            <person name="Corre E."/>
            <person name="Pelletier E."/>
            <person name="Niang G."/>
            <person name="Scheremetjew M."/>
            <person name="Finn R."/>
            <person name="Kale V."/>
            <person name="Holt S."/>
            <person name="Cochrane G."/>
            <person name="Meng A."/>
            <person name="Brown T."/>
            <person name="Cohen L."/>
        </authorList>
    </citation>
    <scope>NUCLEOTIDE SEQUENCE</scope>
    <source>
        <strain evidence="9">RCC3387</strain>
    </source>
</reference>
<dbReference type="InterPro" id="IPR029787">
    <property type="entry name" value="Nucleotide_cyclase"/>
</dbReference>
<feature type="transmembrane region" description="Helical" evidence="7">
    <location>
        <begin position="207"/>
        <end position="224"/>
    </location>
</feature>
<feature type="transmembrane region" description="Helical" evidence="7">
    <location>
        <begin position="803"/>
        <end position="824"/>
    </location>
</feature>
<feature type="transmembrane region" description="Helical" evidence="7">
    <location>
        <begin position="697"/>
        <end position="718"/>
    </location>
</feature>
<keyword evidence="6" id="KW-0456">Lyase</keyword>
<dbReference type="EMBL" id="HBGW01019571">
    <property type="protein sequence ID" value="CAD9530305.1"/>
    <property type="molecule type" value="Transcribed_RNA"/>
</dbReference>
<feature type="transmembrane region" description="Helical" evidence="7">
    <location>
        <begin position="93"/>
        <end position="115"/>
    </location>
</feature>
<dbReference type="PROSITE" id="PS50125">
    <property type="entry name" value="GUANYLATE_CYCLASE_2"/>
    <property type="match status" value="2"/>
</dbReference>
<dbReference type="Gene3D" id="3.30.70.1230">
    <property type="entry name" value="Nucleotide cyclase"/>
    <property type="match status" value="2"/>
</dbReference>
<comment type="subcellular location">
    <subcellularLocation>
        <location evidence="1">Membrane</location>
    </subcellularLocation>
</comment>
<feature type="transmembrane region" description="Helical" evidence="7">
    <location>
        <begin position="836"/>
        <end position="856"/>
    </location>
</feature>
<evidence type="ECO:0000259" key="8">
    <source>
        <dbReference type="PROSITE" id="PS50125"/>
    </source>
</evidence>
<keyword evidence="4 7" id="KW-1133">Transmembrane helix</keyword>
<keyword evidence="2 7" id="KW-0812">Transmembrane</keyword>
<dbReference type="InterPro" id="IPR001054">
    <property type="entry name" value="A/G_cyclase"/>
</dbReference>
<dbReference type="InterPro" id="IPR050401">
    <property type="entry name" value="Cyclic_nucleotide_synthase"/>
</dbReference>
<evidence type="ECO:0000256" key="6">
    <source>
        <dbReference type="ARBA" id="ARBA00023239"/>
    </source>
</evidence>
<organism evidence="9">
    <name type="scientific">Zooxanthella nutricula</name>
    <dbReference type="NCBI Taxonomy" id="1333877"/>
    <lineage>
        <taxon>Eukaryota</taxon>
        <taxon>Sar</taxon>
        <taxon>Alveolata</taxon>
        <taxon>Dinophyceae</taxon>
        <taxon>Peridiniales</taxon>
        <taxon>Peridiniales incertae sedis</taxon>
        <taxon>Zooxanthella</taxon>
    </lineage>
</organism>
<evidence type="ECO:0000256" key="2">
    <source>
        <dbReference type="ARBA" id="ARBA00022692"/>
    </source>
</evidence>
<gene>
    <name evidence="9" type="ORF">BRAN1462_LOCUS12373</name>
</gene>
<feature type="transmembrane region" description="Helical" evidence="7">
    <location>
        <begin position="730"/>
        <end position="749"/>
    </location>
</feature>
<dbReference type="GO" id="GO:0004383">
    <property type="term" value="F:guanylate cyclase activity"/>
    <property type="evidence" value="ECO:0007669"/>
    <property type="project" value="TreeGrafter"/>
</dbReference>
<keyword evidence="3" id="KW-0547">Nucleotide-binding</keyword>
<feature type="transmembrane region" description="Helical" evidence="7">
    <location>
        <begin position="761"/>
        <end position="783"/>
    </location>
</feature>
<keyword evidence="5 7" id="KW-0472">Membrane</keyword>
<evidence type="ECO:0000256" key="4">
    <source>
        <dbReference type="ARBA" id="ARBA00022989"/>
    </source>
</evidence>
<dbReference type="GO" id="GO:0001653">
    <property type="term" value="F:peptide receptor activity"/>
    <property type="evidence" value="ECO:0007669"/>
    <property type="project" value="TreeGrafter"/>
</dbReference>
<name>A0A7S2IWT6_9DINO</name>